<dbReference type="RefSeq" id="WP_110471865.1">
    <property type="nucleotide sequence ID" value="NZ_QJSP01000016.1"/>
</dbReference>
<sequence>MTSHRLVVDPLVHAGEIARFERLVIAGPGDKACAVFAAAIGDDGYGRFWLGRPDGPKVVRAQRFAVAAAEGEIAAGLVAMHECDNPLCVRVGRGHVVAGTQSDNLTDMGYKGRGGGSGWGRGTTGLDRAARRARAHAIRAAITSHGGWNSAAVSEALGAGMPGQQTLFAMDIPIQ</sequence>
<proteinExistence type="predicted"/>
<dbReference type="OrthoDB" id="3732358at2"/>
<dbReference type="AlphaFoldDB" id="A0A318RG73"/>
<dbReference type="EMBL" id="QJSP01000016">
    <property type="protein sequence ID" value="PYE13480.1"/>
    <property type="molecule type" value="Genomic_DNA"/>
</dbReference>
<reference evidence="1 2" key="1">
    <citation type="submission" date="2018-06" db="EMBL/GenBank/DDBJ databases">
        <title>Genomic Encyclopedia of Type Strains, Phase IV (KMG-IV): sequencing the most valuable type-strain genomes for metagenomic binning, comparative biology and taxonomic classification.</title>
        <authorList>
            <person name="Goeker M."/>
        </authorList>
    </citation>
    <scope>NUCLEOTIDE SEQUENCE [LARGE SCALE GENOMIC DNA]</scope>
    <source>
        <strain evidence="1 2">DSM 45521</strain>
    </source>
</reference>
<dbReference type="InterPro" id="IPR044925">
    <property type="entry name" value="His-Me_finger_sf"/>
</dbReference>
<accession>A0A318RG73</accession>
<evidence type="ECO:0000313" key="1">
    <source>
        <dbReference type="EMBL" id="PYE13480.1"/>
    </source>
</evidence>
<evidence type="ECO:0000313" key="2">
    <source>
        <dbReference type="Proteomes" id="UP000247591"/>
    </source>
</evidence>
<comment type="caution">
    <text evidence="1">The sequence shown here is derived from an EMBL/GenBank/DDBJ whole genome shotgun (WGS) entry which is preliminary data.</text>
</comment>
<gene>
    <name evidence="1" type="ORF">DFR67_11634</name>
</gene>
<organism evidence="1 2">
    <name type="scientific">Williamsia limnetica</name>
    <dbReference type="NCBI Taxonomy" id="882452"/>
    <lineage>
        <taxon>Bacteria</taxon>
        <taxon>Bacillati</taxon>
        <taxon>Actinomycetota</taxon>
        <taxon>Actinomycetes</taxon>
        <taxon>Mycobacteriales</taxon>
        <taxon>Nocardiaceae</taxon>
        <taxon>Williamsia</taxon>
    </lineage>
</organism>
<evidence type="ECO:0008006" key="3">
    <source>
        <dbReference type="Google" id="ProtNLM"/>
    </source>
</evidence>
<keyword evidence="2" id="KW-1185">Reference proteome</keyword>
<protein>
    <recommendedName>
        <fullName evidence="3">HNH endonuclease</fullName>
    </recommendedName>
</protein>
<dbReference type="SUPFAM" id="SSF54060">
    <property type="entry name" value="His-Me finger endonucleases"/>
    <property type="match status" value="1"/>
</dbReference>
<dbReference type="Proteomes" id="UP000247591">
    <property type="component" value="Unassembled WGS sequence"/>
</dbReference>
<name>A0A318RG73_WILLI</name>